<dbReference type="EMBL" id="FOZK01000002">
    <property type="protein sequence ID" value="SFR96975.1"/>
    <property type="molecule type" value="Genomic_DNA"/>
</dbReference>
<feature type="region of interest" description="Disordered" evidence="3">
    <location>
        <begin position="1"/>
        <end position="33"/>
    </location>
</feature>
<accession>A0A1I6L0I1</accession>
<dbReference type="PANTHER" id="PTHR11618">
    <property type="entry name" value="TRANSCRIPTION INITIATION FACTOR IIB-RELATED"/>
    <property type="match status" value="1"/>
</dbReference>
<dbReference type="GO" id="GO:0017025">
    <property type="term" value="F:TBP-class protein binding"/>
    <property type="evidence" value="ECO:0007669"/>
    <property type="project" value="InterPro"/>
</dbReference>
<protein>
    <submittedName>
        <fullName evidence="5">Transcription initiation factor TFIIB</fullName>
    </submittedName>
</protein>
<evidence type="ECO:0000259" key="4">
    <source>
        <dbReference type="Pfam" id="PF00382"/>
    </source>
</evidence>
<dbReference type="CDD" id="cd00043">
    <property type="entry name" value="CYCLIN_SF"/>
    <property type="match status" value="1"/>
</dbReference>
<keyword evidence="6" id="KW-1185">Reference proteome</keyword>
<feature type="domain" description="Transcription factor TFIIB cyclin-like" evidence="4">
    <location>
        <begin position="124"/>
        <end position="211"/>
    </location>
</feature>
<keyword evidence="1" id="KW-0805">Transcription regulation</keyword>
<dbReference type="InterPro" id="IPR013150">
    <property type="entry name" value="TFIIB_cyclin"/>
</dbReference>
<dbReference type="Pfam" id="PF00382">
    <property type="entry name" value="TFIIB"/>
    <property type="match status" value="2"/>
</dbReference>
<dbReference type="RefSeq" id="WP_089815954.1">
    <property type="nucleotide sequence ID" value="NZ_FOZK01000002.1"/>
</dbReference>
<dbReference type="Proteomes" id="UP000199062">
    <property type="component" value="Unassembled WGS sequence"/>
</dbReference>
<dbReference type="OrthoDB" id="372011at2157"/>
<dbReference type="GO" id="GO:0003743">
    <property type="term" value="F:translation initiation factor activity"/>
    <property type="evidence" value="ECO:0007669"/>
    <property type="project" value="UniProtKB-KW"/>
</dbReference>
<name>A0A1I6L0I1_9EURY</name>
<dbReference type="AlphaFoldDB" id="A0A1I6L0I1"/>
<keyword evidence="2" id="KW-0804">Transcription</keyword>
<reference evidence="5 6" key="1">
    <citation type="submission" date="2016-10" db="EMBL/GenBank/DDBJ databases">
        <authorList>
            <person name="de Groot N.N."/>
        </authorList>
    </citation>
    <scope>NUCLEOTIDE SEQUENCE [LARGE SCALE GENOMIC DNA]</scope>
    <source>
        <strain evidence="5 6">CGMCC 1.10457</strain>
    </source>
</reference>
<gene>
    <name evidence="5" type="ORF">SAMN05216559_1749</name>
</gene>
<dbReference type="GO" id="GO:0097550">
    <property type="term" value="C:transcription preinitiation complex"/>
    <property type="evidence" value="ECO:0007669"/>
    <property type="project" value="TreeGrafter"/>
</dbReference>
<dbReference type="GO" id="GO:0070897">
    <property type="term" value="P:transcription preinitiation complex assembly"/>
    <property type="evidence" value="ECO:0007669"/>
    <property type="project" value="InterPro"/>
</dbReference>
<dbReference type="Gene3D" id="1.10.472.170">
    <property type="match status" value="1"/>
</dbReference>
<dbReference type="PANTHER" id="PTHR11618:SF13">
    <property type="entry name" value="TRANSCRIPTION INITIATION FACTOR IIB"/>
    <property type="match status" value="1"/>
</dbReference>
<evidence type="ECO:0000256" key="1">
    <source>
        <dbReference type="ARBA" id="ARBA00023015"/>
    </source>
</evidence>
<keyword evidence="5" id="KW-0648">Protein biosynthesis</keyword>
<evidence type="ECO:0000313" key="5">
    <source>
        <dbReference type="EMBL" id="SFR96975.1"/>
    </source>
</evidence>
<dbReference type="PRINTS" id="PR00685">
    <property type="entry name" value="TIFACTORIIB"/>
</dbReference>
<dbReference type="SUPFAM" id="SSF47954">
    <property type="entry name" value="Cyclin-like"/>
    <property type="match status" value="2"/>
</dbReference>
<dbReference type="InterPro" id="IPR036915">
    <property type="entry name" value="Cyclin-like_sf"/>
</dbReference>
<dbReference type="Gene3D" id="1.10.472.10">
    <property type="entry name" value="Cyclin-like"/>
    <property type="match status" value="1"/>
</dbReference>
<evidence type="ECO:0000313" key="6">
    <source>
        <dbReference type="Proteomes" id="UP000199062"/>
    </source>
</evidence>
<proteinExistence type="predicted"/>
<dbReference type="InterPro" id="IPR000812">
    <property type="entry name" value="TFIIB"/>
</dbReference>
<feature type="domain" description="Transcription factor TFIIB cyclin-like" evidence="4">
    <location>
        <begin position="223"/>
        <end position="303"/>
    </location>
</feature>
<sequence length="311" mass="33187">MSSGQQSVAWRVASERTSTDEPSVVDGEESSANDFDTTAACAECGAQSFARSAASEWYCEACGAVHTGAEIEFSEPGWKPQEDRRTGPAVSVSRVSVGTRIGDGSGAGTGFWARFNNRLDHADETLRHGLRELRALATSLEATDSLVDQAAYLFRQVADDGLLVGHSIEAMAAACVHVTAREDYNPFPLKQIADASPVALDAIRSAVSKLVREYDRQVAPPLPSAFIARFASETSLPTAVRQRASELADAVIDDGAHVGQSPTGIAAAILYGAAREHGVEVTQSELADVAYVSVVTLSRHWQTVQTYIEDE</sequence>
<evidence type="ECO:0000256" key="3">
    <source>
        <dbReference type="SAM" id="MobiDB-lite"/>
    </source>
</evidence>
<dbReference type="STRING" id="767519.SAMN05216559_1749"/>
<organism evidence="5 6">
    <name type="scientific">Halomicrobium zhouii</name>
    <dbReference type="NCBI Taxonomy" id="767519"/>
    <lineage>
        <taxon>Archaea</taxon>
        <taxon>Methanobacteriati</taxon>
        <taxon>Methanobacteriota</taxon>
        <taxon>Stenosarchaea group</taxon>
        <taxon>Halobacteria</taxon>
        <taxon>Halobacteriales</taxon>
        <taxon>Haloarculaceae</taxon>
        <taxon>Halomicrobium</taxon>
    </lineage>
</organism>
<keyword evidence="5" id="KW-0396">Initiation factor</keyword>
<evidence type="ECO:0000256" key="2">
    <source>
        <dbReference type="ARBA" id="ARBA00023163"/>
    </source>
</evidence>